<comment type="caution">
    <text evidence="3">The sequence shown here is derived from an EMBL/GenBank/DDBJ whole genome shotgun (WGS) entry which is preliminary data.</text>
</comment>
<dbReference type="InterPro" id="IPR012334">
    <property type="entry name" value="Pectin_lyas_fold"/>
</dbReference>
<organism evidence="3 4">
    <name type="scientific">Rubritalea tangerina</name>
    <dbReference type="NCBI Taxonomy" id="430798"/>
    <lineage>
        <taxon>Bacteria</taxon>
        <taxon>Pseudomonadati</taxon>
        <taxon>Verrucomicrobiota</taxon>
        <taxon>Verrucomicrobiia</taxon>
        <taxon>Verrucomicrobiales</taxon>
        <taxon>Rubritaleaceae</taxon>
        <taxon>Rubritalea</taxon>
    </lineage>
</organism>
<keyword evidence="1" id="KW-0732">Signal</keyword>
<evidence type="ECO:0000259" key="2">
    <source>
        <dbReference type="Pfam" id="PF13229"/>
    </source>
</evidence>
<sequence>MTQKLYGLLIFLSLISQAFAQTPPPPTPNLQKFIDDRLAAGESRIVIPPGRYHTIPQKNVHLRLENLKDIELIADGVELVCTETTRALNIHQCQNLTLQGLTIDYDPLPFTQGTITHISDDRLTHDITLSSGYPTNGKILAHKYEIYRNDTRTLRFGSYHGCEVLRISPNKLRITKPQRWKNKGAEQVGDPIVIECLQAKKGHLPHAISLKDSKNVTLSSVTLFSSPMFGFIENDCSKTTYLKCRVDRRPLSNDLKKRASARLRSLNADAFHSYNAPIGPRYLQCSAQFQGDDCIAINSEFHLILNHQQNNLRVLARRHMNLQKGDPVMFLDDRGIPHPLTTIKNIQPHHPLTDPEKQWIQTLPLSQKFKSSMRSTFLVTLDAPRPLPKDSLIYATNKMAEGFQIIDGSFAQTRSRGLLIQANNGIIKNNKINACHAESIKVAPEFWWLAAGPVNQLVIANNEISNSAREAIQITSHGAKRTDISPPGTHNAITISNNTILDSPPPHIYATSTAELTLKNNRAKKNGNHIPPVLEIKRCSGVSVDGKPFPPQL</sequence>
<dbReference type="EMBL" id="JBHUJB010000073">
    <property type="protein sequence ID" value="MFD2160230.1"/>
    <property type="molecule type" value="Genomic_DNA"/>
</dbReference>
<dbReference type="RefSeq" id="WP_377178658.1">
    <property type="nucleotide sequence ID" value="NZ_JBHUJB010000073.1"/>
</dbReference>
<dbReference type="InterPro" id="IPR011050">
    <property type="entry name" value="Pectin_lyase_fold/virulence"/>
</dbReference>
<evidence type="ECO:0000256" key="1">
    <source>
        <dbReference type="SAM" id="SignalP"/>
    </source>
</evidence>
<feature type="signal peptide" evidence="1">
    <location>
        <begin position="1"/>
        <end position="20"/>
    </location>
</feature>
<evidence type="ECO:0000313" key="3">
    <source>
        <dbReference type="EMBL" id="MFD2160230.1"/>
    </source>
</evidence>
<dbReference type="SUPFAM" id="SSF51126">
    <property type="entry name" value="Pectin lyase-like"/>
    <property type="match status" value="1"/>
</dbReference>
<dbReference type="Proteomes" id="UP001597389">
    <property type="component" value="Unassembled WGS sequence"/>
</dbReference>
<keyword evidence="4" id="KW-1185">Reference proteome</keyword>
<reference evidence="4" key="1">
    <citation type="journal article" date="2019" name="Int. J. Syst. Evol. Microbiol.">
        <title>The Global Catalogue of Microorganisms (GCM) 10K type strain sequencing project: providing services to taxonomists for standard genome sequencing and annotation.</title>
        <authorList>
            <consortium name="The Broad Institute Genomics Platform"/>
            <consortium name="The Broad Institute Genome Sequencing Center for Infectious Disease"/>
            <person name="Wu L."/>
            <person name="Ma J."/>
        </authorList>
    </citation>
    <scope>NUCLEOTIDE SEQUENCE [LARGE SCALE GENOMIC DNA]</scope>
    <source>
        <strain evidence="4">CCUG 57942</strain>
    </source>
</reference>
<gene>
    <name evidence="3" type="ORF">ACFSW8_15110</name>
</gene>
<name>A0ABW4ZDZ9_9BACT</name>
<proteinExistence type="predicted"/>
<dbReference type="Pfam" id="PF13229">
    <property type="entry name" value="Beta_helix"/>
    <property type="match status" value="1"/>
</dbReference>
<protein>
    <submittedName>
        <fullName evidence="3">Right-handed parallel beta-helix repeat-containing protein</fullName>
    </submittedName>
</protein>
<accession>A0ABW4ZDZ9</accession>
<evidence type="ECO:0000313" key="4">
    <source>
        <dbReference type="Proteomes" id="UP001597389"/>
    </source>
</evidence>
<feature type="domain" description="Right handed beta helix" evidence="2">
    <location>
        <begin position="417"/>
        <end position="529"/>
    </location>
</feature>
<dbReference type="InterPro" id="IPR039448">
    <property type="entry name" value="Beta_helix"/>
</dbReference>
<feature type="chain" id="PRO_5045969109" evidence="1">
    <location>
        <begin position="21"/>
        <end position="553"/>
    </location>
</feature>
<dbReference type="Gene3D" id="2.160.20.10">
    <property type="entry name" value="Single-stranded right-handed beta-helix, Pectin lyase-like"/>
    <property type="match status" value="2"/>
</dbReference>